<evidence type="ECO:0000313" key="3">
    <source>
        <dbReference type="Proteomes" id="UP001162162"/>
    </source>
</evidence>
<evidence type="ECO:0000313" key="2">
    <source>
        <dbReference type="EMBL" id="KAJ8943305.1"/>
    </source>
</evidence>
<organism evidence="2 3">
    <name type="scientific">Aromia moschata</name>
    <dbReference type="NCBI Taxonomy" id="1265417"/>
    <lineage>
        <taxon>Eukaryota</taxon>
        <taxon>Metazoa</taxon>
        <taxon>Ecdysozoa</taxon>
        <taxon>Arthropoda</taxon>
        <taxon>Hexapoda</taxon>
        <taxon>Insecta</taxon>
        <taxon>Pterygota</taxon>
        <taxon>Neoptera</taxon>
        <taxon>Endopterygota</taxon>
        <taxon>Coleoptera</taxon>
        <taxon>Polyphaga</taxon>
        <taxon>Cucujiformia</taxon>
        <taxon>Chrysomeloidea</taxon>
        <taxon>Cerambycidae</taxon>
        <taxon>Cerambycinae</taxon>
        <taxon>Callichromatini</taxon>
        <taxon>Aromia</taxon>
    </lineage>
</organism>
<dbReference type="EMBL" id="JAPWTK010000293">
    <property type="protein sequence ID" value="KAJ8943305.1"/>
    <property type="molecule type" value="Genomic_DNA"/>
</dbReference>
<reference evidence="2" key="1">
    <citation type="journal article" date="2023" name="Insect Mol. Biol.">
        <title>Genome sequencing provides insights into the evolution of gene families encoding plant cell wall-degrading enzymes in longhorned beetles.</title>
        <authorList>
            <person name="Shin N.R."/>
            <person name="Okamura Y."/>
            <person name="Kirsch R."/>
            <person name="Pauchet Y."/>
        </authorList>
    </citation>
    <scope>NUCLEOTIDE SEQUENCE</scope>
    <source>
        <strain evidence="2">AMC_N1</strain>
    </source>
</reference>
<accession>A0AAV8XXV7</accession>
<sequence>MGGNQSAWTQEEGCVGEGRHKAITA</sequence>
<name>A0AAV8XXV7_9CUCU</name>
<dbReference type="AlphaFoldDB" id="A0AAV8XXV7"/>
<dbReference type="Proteomes" id="UP001162162">
    <property type="component" value="Unassembled WGS sequence"/>
</dbReference>
<protein>
    <submittedName>
        <fullName evidence="2">Uncharacterized protein</fullName>
    </submittedName>
</protein>
<comment type="caution">
    <text evidence="2">The sequence shown here is derived from an EMBL/GenBank/DDBJ whole genome shotgun (WGS) entry which is preliminary data.</text>
</comment>
<evidence type="ECO:0000256" key="1">
    <source>
        <dbReference type="SAM" id="MobiDB-lite"/>
    </source>
</evidence>
<feature type="region of interest" description="Disordered" evidence="1">
    <location>
        <begin position="1"/>
        <end position="25"/>
    </location>
</feature>
<keyword evidence="3" id="KW-1185">Reference proteome</keyword>
<gene>
    <name evidence="2" type="ORF">NQ318_004746</name>
</gene>
<proteinExistence type="predicted"/>